<sequence length="350" mass="37891">MAKSLLESSALSAFCESMALMFSAGIQTDEAVHMLSENMKDSSFKRACNSMYGQLINGSTLADAMEKSKAFPIYAIDMVRLGERTGRLEHALRSLSVFYDEEDRLFSKIRSSIGYPAALLCVMSVILAFTVAIILPVFVDVYESLSGSLTSGSFSSVNVSIGIGWVALGITIVCTVLALFGLLMSRSEKGREKMLHLFERAPFTRQAMYQMALSHFASTLAIYIASGENADDAMRDALGMINHRGLRKKVQAAYDDMVDVANAKGLAQVISEHEIFEPVYARMLAIGNRSGGLDGVLDHLSTAFFDDAIQQLDRIIDTTEPALAAFMTIAVGATLVSVMLPLIGIMGSIG</sequence>
<feature type="transmembrane region" description="Helical" evidence="7">
    <location>
        <begin position="159"/>
        <end position="185"/>
    </location>
</feature>
<dbReference type="EMBL" id="CP072829">
    <property type="protein sequence ID" value="QTU84324.1"/>
    <property type="molecule type" value="Genomic_DNA"/>
</dbReference>
<dbReference type="GO" id="GO:0005886">
    <property type="term" value="C:plasma membrane"/>
    <property type="evidence" value="ECO:0007669"/>
    <property type="project" value="UniProtKB-SubCell"/>
</dbReference>
<dbReference type="Proteomes" id="UP000636394">
    <property type="component" value="Unassembled WGS sequence"/>
</dbReference>
<feature type="transmembrane region" description="Helical" evidence="7">
    <location>
        <begin position="322"/>
        <end position="345"/>
    </location>
</feature>
<dbReference type="EMBL" id="WPCR01000009">
    <property type="protein sequence ID" value="NHM14639.1"/>
    <property type="molecule type" value="Genomic_DNA"/>
</dbReference>
<feature type="domain" description="Type II secretion system protein GspF" evidence="8">
    <location>
        <begin position="216"/>
        <end position="341"/>
    </location>
</feature>
<protein>
    <submittedName>
        <fullName evidence="10">Type II secretion system F family protein</fullName>
    </submittedName>
</protein>
<feature type="transmembrane region" description="Helical" evidence="7">
    <location>
        <begin position="113"/>
        <end position="139"/>
    </location>
</feature>
<dbReference type="PANTHER" id="PTHR30012">
    <property type="entry name" value="GENERAL SECRETION PATHWAY PROTEIN"/>
    <property type="match status" value="1"/>
</dbReference>
<name>A0A9E6SUD5_9ACTN</name>
<evidence type="ECO:0000256" key="5">
    <source>
        <dbReference type="ARBA" id="ARBA00022989"/>
    </source>
</evidence>
<dbReference type="InterPro" id="IPR003004">
    <property type="entry name" value="GspF/PilC"/>
</dbReference>
<dbReference type="Pfam" id="PF00482">
    <property type="entry name" value="T2SSF"/>
    <property type="match status" value="2"/>
</dbReference>
<dbReference type="InterPro" id="IPR042094">
    <property type="entry name" value="T2SS_GspF_sf"/>
</dbReference>
<dbReference type="PANTHER" id="PTHR30012:SF0">
    <property type="entry name" value="TYPE II SECRETION SYSTEM PROTEIN F-RELATED"/>
    <property type="match status" value="1"/>
</dbReference>
<keyword evidence="11" id="KW-1185">Reference proteome</keyword>
<gene>
    <name evidence="9" type="ORF">GMI68_07675</name>
    <name evidence="10" type="ORF">J7S26_08280</name>
</gene>
<organism evidence="10 12">
    <name type="scientific">Xiamenia xianingshaonis</name>
    <dbReference type="NCBI Taxonomy" id="2682776"/>
    <lineage>
        <taxon>Bacteria</taxon>
        <taxon>Bacillati</taxon>
        <taxon>Actinomycetota</taxon>
        <taxon>Coriobacteriia</taxon>
        <taxon>Eggerthellales</taxon>
        <taxon>Eggerthellaceae</taxon>
        <taxon>Xiamenia</taxon>
    </lineage>
</organism>
<evidence type="ECO:0000313" key="10">
    <source>
        <dbReference type="EMBL" id="QTU84324.1"/>
    </source>
</evidence>
<evidence type="ECO:0000256" key="2">
    <source>
        <dbReference type="ARBA" id="ARBA00005745"/>
    </source>
</evidence>
<evidence type="ECO:0000313" key="11">
    <source>
        <dbReference type="Proteomes" id="UP000636394"/>
    </source>
</evidence>
<keyword evidence="6 7" id="KW-0472">Membrane</keyword>
<dbReference type="KEGG" id="ebz:J7S26_08280"/>
<dbReference type="AlphaFoldDB" id="A0A9E6SUD5"/>
<evidence type="ECO:0000256" key="7">
    <source>
        <dbReference type="SAM" id="Phobius"/>
    </source>
</evidence>
<evidence type="ECO:0000313" key="12">
    <source>
        <dbReference type="Proteomes" id="UP000671910"/>
    </source>
</evidence>
<keyword evidence="3" id="KW-1003">Cell membrane</keyword>
<accession>A0A9E6SUD5</accession>
<dbReference type="InterPro" id="IPR018076">
    <property type="entry name" value="T2SS_GspF_dom"/>
</dbReference>
<evidence type="ECO:0000256" key="4">
    <source>
        <dbReference type="ARBA" id="ARBA00022692"/>
    </source>
</evidence>
<evidence type="ECO:0000256" key="6">
    <source>
        <dbReference type="ARBA" id="ARBA00023136"/>
    </source>
</evidence>
<reference evidence="10" key="2">
    <citation type="submission" date="2021-04" db="EMBL/GenBank/DDBJ databases">
        <title>Novel species in family Eggerthellaceae.</title>
        <authorList>
            <person name="Zhang G."/>
        </authorList>
    </citation>
    <scope>NUCLEOTIDE SEQUENCE</scope>
    <source>
        <strain evidence="10">Zg-886</strain>
    </source>
</reference>
<comment type="similarity">
    <text evidence="2">Belongs to the GSP F family.</text>
</comment>
<dbReference type="Proteomes" id="UP000671910">
    <property type="component" value="Chromosome"/>
</dbReference>
<evidence type="ECO:0000313" key="9">
    <source>
        <dbReference type="EMBL" id="NHM14639.1"/>
    </source>
</evidence>
<feature type="domain" description="Type II secretion system protein GspF" evidence="8">
    <location>
        <begin position="14"/>
        <end position="136"/>
    </location>
</feature>
<reference evidence="9 11" key="1">
    <citation type="submission" date="2019-11" db="EMBL/GenBank/DDBJ databases">
        <title>Eggerthellaceae novel genus isolated from the rectal contents of marmort.</title>
        <authorList>
            <person name="Zhang G."/>
        </authorList>
    </citation>
    <scope>NUCLEOTIDE SEQUENCE [LARGE SCALE GENOMIC DNA]</scope>
    <source>
        <strain evidence="9">Zg-886</strain>
        <strain evidence="11">zg-886</strain>
    </source>
</reference>
<evidence type="ECO:0000256" key="3">
    <source>
        <dbReference type="ARBA" id="ARBA00022475"/>
    </source>
</evidence>
<evidence type="ECO:0000256" key="1">
    <source>
        <dbReference type="ARBA" id="ARBA00004651"/>
    </source>
</evidence>
<evidence type="ECO:0000259" key="8">
    <source>
        <dbReference type="Pfam" id="PF00482"/>
    </source>
</evidence>
<dbReference type="Gene3D" id="1.20.81.30">
    <property type="entry name" value="Type II secretion system (T2SS), domain F"/>
    <property type="match status" value="2"/>
</dbReference>
<proteinExistence type="inferred from homology"/>
<dbReference type="RefSeq" id="WP_165060978.1">
    <property type="nucleotide sequence ID" value="NZ_CP072829.1"/>
</dbReference>
<comment type="subcellular location">
    <subcellularLocation>
        <location evidence="1">Cell membrane</location>
        <topology evidence="1">Multi-pass membrane protein</topology>
    </subcellularLocation>
</comment>
<keyword evidence="5 7" id="KW-1133">Transmembrane helix</keyword>
<keyword evidence="4 7" id="KW-0812">Transmembrane</keyword>